<evidence type="ECO:0000256" key="2">
    <source>
        <dbReference type="ARBA" id="ARBA00023274"/>
    </source>
</evidence>
<dbReference type="SUPFAM" id="SSF160374">
    <property type="entry name" value="RplX-like"/>
    <property type="match status" value="1"/>
</dbReference>
<comment type="similarity">
    <text evidence="3">Belongs to the eukaryotic ribosomal protein eL20 family.</text>
</comment>
<sequence>MPEVKVFLIEGEMRMGLFKQRFSKTIKALKPEHAVEKLYSLLGSNHKLKRDQITIKRIVELEEEAVVGEAK</sequence>
<protein>
    <recommendedName>
        <fullName evidence="3">Large ribosomal subunit protein eL20</fullName>
    </recommendedName>
</protein>
<dbReference type="Gene3D" id="3.10.20.10">
    <property type="match status" value="1"/>
</dbReference>
<evidence type="ECO:0000313" key="8">
    <source>
        <dbReference type="Proteomes" id="UP000278475"/>
    </source>
</evidence>
<keyword evidence="3" id="KW-0694">RNA-binding</keyword>
<dbReference type="GO" id="GO:0005840">
    <property type="term" value="C:ribosome"/>
    <property type="evidence" value="ECO:0007669"/>
    <property type="project" value="UniProtKB-KW"/>
</dbReference>
<dbReference type="GO" id="GO:0006412">
    <property type="term" value="P:translation"/>
    <property type="evidence" value="ECO:0007669"/>
    <property type="project" value="UniProtKB-UniRule"/>
</dbReference>
<dbReference type="InterPro" id="IPR028877">
    <property type="entry name" value="Ribosomal_eL20"/>
</dbReference>
<dbReference type="Proteomes" id="UP000278475">
    <property type="component" value="Unassembled WGS sequence"/>
</dbReference>
<evidence type="ECO:0000256" key="3">
    <source>
        <dbReference type="HAMAP-Rule" id="MF_00273"/>
    </source>
</evidence>
<dbReference type="GO" id="GO:0003735">
    <property type="term" value="F:structural constituent of ribosome"/>
    <property type="evidence" value="ECO:0007669"/>
    <property type="project" value="InterPro"/>
</dbReference>
<dbReference type="InterPro" id="IPR023573">
    <property type="entry name" value="Ribosomal_eL20_dom"/>
</dbReference>
<evidence type="ECO:0000313" key="5">
    <source>
        <dbReference type="EMBL" id="RLE49852.1"/>
    </source>
</evidence>
<dbReference type="Proteomes" id="UP000272051">
    <property type="component" value="Unassembled WGS sequence"/>
</dbReference>
<dbReference type="HAMAP" id="MF_00273">
    <property type="entry name" value="Ribosomal_eL20"/>
    <property type="match status" value="1"/>
</dbReference>
<evidence type="ECO:0000313" key="7">
    <source>
        <dbReference type="Proteomes" id="UP000272051"/>
    </source>
</evidence>
<accession>A0A497EZL3</accession>
<evidence type="ECO:0000313" key="6">
    <source>
        <dbReference type="EMBL" id="RLE52636.1"/>
    </source>
</evidence>
<keyword evidence="1 3" id="KW-0689">Ribosomal protein</keyword>
<feature type="domain" description="Large ribosomal subunit protein eL20" evidence="4">
    <location>
        <begin position="4"/>
        <end position="58"/>
    </location>
</feature>
<reference evidence="7 8" key="1">
    <citation type="submission" date="2018-06" db="EMBL/GenBank/DDBJ databases">
        <title>Extensive metabolic versatility and redundancy in microbially diverse, dynamic hydrothermal sediments.</title>
        <authorList>
            <person name="Dombrowski N."/>
            <person name="Teske A."/>
            <person name="Baker B.J."/>
        </authorList>
    </citation>
    <scope>NUCLEOTIDE SEQUENCE [LARGE SCALE GENOMIC DNA]</scope>
    <source>
        <strain evidence="6">B34_G17</strain>
        <strain evidence="5">B66_G16</strain>
    </source>
</reference>
<dbReference type="EMBL" id="QMQV01000020">
    <property type="protein sequence ID" value="RLE49852.1"/>
    <property type="molecule type" value="Genomic_DNA"/>
</dbReference>
<dbReference type="NCBIfam" id="NF001981">
    <property type="entry name" value="PRK00773.1-1"/>
    <property type="match status" value="1"/>
</dbReference>
<name>A0A497EZL3_9CREN</name>
<dbReference type="GO" id="GO:1990904">
    <property type="term" value="C:ribonucleoprotein complex"/>
    <property type="evidence" value="ECO:0007669"/>
    <property type="project" value="UniProtKB-KW"/>
</dbReference>
<comment type="caution">
    <text evidence="6">The sequence shown here is derived from an EMBL/GenBank/DDBJ whole genome shotgun (WGS) entry which is preliminary data.</text>
</comment>
<evidence type="ECO:0000259" key="4">
    <source>
        <dbReference type="Pfam" id="PF01775"/>
    </source>
</evidence>
<dbReference type="EMBL" id="QMQX01000043">
    <property type="protein sequence ID" value="RLE52636.1"/>
    <property type="molecule type" value="Genomic_DNA"/>
</dbReference>
<comment type="subunit">
    <text evidence="3">Part of the 50S ribosomal subunit. Binds 23S rRNA.</text>
</comment>
<keyword evidence="2 3" id="KW-0687">Ribonucleoprotein</keyword>
<dbReference type="AlphaFoldDB" id="A0A497EZL3"/>
<organism evidence="6 7">
    <name type="scientific">Thermoproteota archaeon</name>
    <dbReference type="NCBI Taxonomy" id="2056631"/>
    <lineage>
        <taxon>Archaea</taxon>
        <taxon>Thermoproteota</taxon>
    </lineage>
</organism>
<keyword evidence="3" id="KW-0699">rRNA-binding</keyword>
<dbReference type="GO" id="GO:0070180">
    <property type="term" value="F:large ribosomal subunit rRNA binding"/>
    <property type="evidence" value="ECO:0007669"/>
    <property type="project" value="UniProtKB-UniRule"/>
</dbReference>
<proteinExistence type="inferred from homology"/>
<dbReference type="Pfam" id="PF01775">
    <property type="entry name" value="Ribosomal_L18A"/>
    <property type="match status" value="1"/>
</dbReference>
<evidence type="ECO:0000256" key="1">
    <source>
        <dbReference type="ARBA" id="ARBA00022980"/>
    </source>
</evidence>
<gene>
    <name evidence="3" type="primary">rpl18a</name>
    <name evidence="3" type="synonym">rpl20e</name>
    <name evidence="3" type="synonym">rplX</name>
    <name evidence="5" type="ORF">DRJ31_03435</name>
    <name evidence="6" type="ORF">DRJ33_03220</name>
</gene>